<dbReference type="Proteomes" id="UP001432322">
    <property type="component" value="Unassembled WGS sequence"/>
</dbReference>
<evidence type="ECO:0000313" key="1">
    <source>
        <dbReference type="EMBL" id="GMT16363.1"/>
    </source>
</evidence>
<dbReference type="EMBL" id="BTSY01000002">
    <property type="protein sequence ID" value="GMT16363.1"/>
    <property type="molecule type" value="Genomic_DNA"/>
</dbReference>
<accession>A0AAV5VDT4</accession>
<gene>
    <name evidence="1" type="ORF">PFISCL1PPCAC_7660</name>
</gene>
<organism evidence="1 2">
    <name type="scientific">Pristionchus fissidentatus</name>
    <dbReference type="NCBI Taxonomy" id="1538716"/>
    <lineage>
        <taxon>Eukaryota</taxon>
        <taxon>Metazoa</taxon>
        <taxon>Ecdysozoa</taxon>
        <taxon>Nematoda</taxon>
        <taxon>Chromadorea</taxon>
        <taxon>Rhabditida</taxon>
        <taxon>Rhabditina</taxon>
        <taxon>Diplogasteromorpha</taxon>
        <taxon>Diplogasteroidea</taxon>
        <taxon>Neodiplogasteridae</taxon>
        <taxon>Pristionchus</taxon>
    </lineage>
</organism>
<feature type="non-terminal residue" evidence="1">
    <location>
        <position position="72"/>
    </location>
</feature>
<proteinExistence type="predicted"/>
<name>A0AAV5VDT4_9BILA</name>
<dbReference type="AlphaFoldDB" id="A0AAV5VDT4"/>
<feature type="non-terminal residue" evidence="1">
    <location>
        <position position="1"/>
    </location>
</feature>
<sequence>RGCSCSPWGLGAAASHRCSSNSSSCSPSGDGAASVIALFIIEGEEKGIGGIHPMNSTSDCAICVLLIPSLIS</sequence>
<reference evidence="1" key="1">
    <citation type="submission" date="2023-10" db="EMBL/GenBank/DDBJ databases">
        <title>Genome assembly of Pristionchus species.</title>
        <authorList>
            <person name="Yoshida K."/>
            <person name="Sommer R.J."/>
        </authorList>
    </citation>
    <scope>NUCLEOTIDE SEQUENCE</scope>
    <source>
        <strain evidence="1">RS5133</strain>
    </source>
</reference>
<keyword evidence="2" id="KW-1185">Reference proteome</keyword>
<evidence type="ECO:0000313" key="2">
    <source>
        <dbReference type="Proteomes" id="UP001432322"/>
    </source>
</evidence>
<protein>
    <submittedName>
        <fullName evidence="1">Uncharacterized protein</fullName>
    </submittedName>
</protein>
<comment type="caution">
    <text evidence="1">The sequence shown here is derived from an EMBL/GenBank/DDBJ whole genome shotgun (WGS) entry which is preliminary data.</text>
</comment>